<keyword evidence="16" id="KW-1185">Reference proteome</keyword>
<dbReference type="CDD" id="cd16962">
    <property type="entry name" value="RuvC"/>
    <property type="match status" value="1"/>
</dbReference>
<dbReference type="GO" id="GO:0006310">
    <property type="term" value="P:DNA recombination"/>
    <property type="evidence" value="ECO:0007669"/>
    <property type="project" value="UniProtKB-UniRule"/>
</dbReference>
<dbReference type="PRINTS" id="PR00696">
    <property type="entry name" value="RSOLVASERUVC"/>
</dbReference>
<keyword evidence="2 13" id="KW-0963">Cytoplasm</keyword>
<evidence type="ECO:0000256" key="3">
    <source>
        <dbReference type="ARBA" id="ARBA00022722"/>
    </source>
</evidence>
<dbReference type="EMBL" id="BFBR01000004">
    <property type="protein sequence ID" value="GBF57990.1"/>
    <property type="molecule type" value="Genomic_DNA"/>
</dbReference>
<dbReference type="OrthoDB" id="9805499at2"/>
<dbReference type="HAMAP" id="MF_00034">
    <property type="entry name" value="RuvC"/>
    <property type="match status" value="1"/>
</dbReference>
<feature type="active site" evidence="13">
    <location>
        <position position="143"/>
    </location>
</feature>
<name>A0A2P2EAB7_9PROT</name>
<dbReference type="GO" id="GO:0048476">
    <property type="term" value="C:Holliday junction resolvase complex"/>
    <property type="evidence" value="ECO:0007669"/>
    <property type="project" value="UniProtKB-UniRule"/>
</dbReference>
<protein>
    <recommendedName>
        <fullName evidence="13 14">Crossover junction endodeoxyribonuclease RuvC</fullName>
        <ecNumber evidence="13 14">3.1.21.10</ecNumber>
    </recommendedName>
    <alternativeName>
        <fullName evidence="13">Holliday junction nuclease RuvC</fullName>
    </alternativeName>
    <alternativeName>
        <fullName evidence="13">Holliday junction resolvase RuvC</fullName>
    </alternativeName>
</protein>
<keyword evidence="5 13" id="KW-0255">Endonuclease</keyword>
<evidence type="ECO:0000313" key="16">
    <source>
        <dbReference type="Proteomes" id="UP000245086"/>
    </source>
</evidence>
<comment type="cofactor">
    <cofactor evidence="13">
        <name>Mg(2+)</name>
        <dbReference type="ChEBI" id="CHEBI:18420"/>
    </cofactor>
    <text evidence="13">Binds 2 Mg(2+) ion per subunit.</text>
</comment>
<proteinExistence type="inferred from homology"/>
<gene>
    <name evidence="13 15" type="primary">ruvC</name>
    <name evidence="15" type="ORF">PbB2_01661</name>
</gene>
<sequence length="169" mass="17828">MALQTILLGLDPGLQRTGWGVIACEGARISWIAHGVIAPPPKLALPERLGLLASGLIDVLEFYNPTEAAVEEVFMAKNAQSALLLGHARGAALSILARHQVHVSEYATRHIKKALVGTGGAEKDQVAFMVRRLLPQSGTVSADAADALAAAICHAAERRSNPRLMAVKA</sequence>
<evidence type="ECO:0000256" key="4">
    <source>
        <dbReference type="ARBA" id="ARBA00022723"/>
    </source>
</evidence>
<dbReference type="PROSITE" id="PS01321">
    <property type="entry name" value="RUVC"/>
    <property type="match status" value="1"/>
</dbReference>
<evidence type="ECO:0000256" key="5">
    <source>
        <dbReference type="ARBA" id="ARBA00022759"/>
    </source>
</evidence>
<evidence type="ECO:0000256" key="10">
    <source>
        <dbReference type="ARBA" id="ARBA00023172"/>
    </source>
</evidence>
<dbReference type="GO" id="GO:0008821">
    <property type="term" value="F:crossover junction DNA endonuclease activity"/>
    <property type="evidence" value="ECO:0007669"/>
    <property type="project" value="UniProtKB-UniRule"/>
</dbReference>
<dbReference type="PANTHER" id="PTHR30194:SF3">
    <property type="entry name" value="CROSSOVER JUNCTION ENDODEOXYRIBONUCLEASE RUVC"/>
    <property type="match status" value="1"/>
</dbReference>
<evidence type="ECO:0000256" key="9">
    <source>
        <dbReference type="ARBA" id="ARBA00023125"/>
    </source>
</evidence>
<keyword evidence="7 13" id="KW-0378">Hydrolase</keyword>
<keyword evidence="10 13" id="KW-0233">DNA recombination</keyword>
<evidence type="ECO:0000256" key="7">
    <source>
        <dbReference type="ARBA" id="ARBA00022801"/>
    </source>
</evidence>
<feature type="active site" evidence="13">
    <location>
        <position position="71"/>
    </location>
</feature>
<comment type="similarity">
    <text evidence="1 13">Belongs to the RuvC family.</text>
</comment>
<keyword evidence="4 13" id="KW-0479">Metal-binding</keyword>
<feature type="binding site" evidence="13">
    <location>
        <position position="71"/>
    </location>
    <ligand>
        <name>Mg(2+)</name>
        <dbReference type="ChEBI" id="CHEBI:18420"/>
        <label>2</label>
    </ligand>
</feature>
<dbReference type="EC" id="3.1.21.10" evidence="13 14"/>
<evidence type="ECO:0000256" key="12">
    <source>
        <dbReference type="ARBA" id="ARBA00029354"/>
    </source>
</evidence>
<dbReference type="InterPro" id="IPR012337">
    <property type="entry name" value="RNaseH-like_sf"/>
</dbReference>
<dbReference type="Gene3D" id="3.30.420.10">
    <property type="entry name" value="Ribonuclease H-like superfamily/Ribonuclease H"/>
    <property type="match status" value="1"/>
</dbReference>
<keyword evidence="8 13" id="KW-0460">Magnesium</keyword>
<accession>A0A2P2EAB7</accession>
<evidence type="ECO:0000256" key="13">
    <source>
        <dbReference type="HAMAP-Rule" id="MF_00034"/>
    </source>
</evidence>
<dbReference type="GO" id="GO:0006281">
    <property type="term" value="P:DNA repair"/>
    <property type="evidence" value="ECO:0007669"/>
    <property type="project" value="UniProtKB-UniRule"/>
</dbReference>
<comment type="subcellular location">
    <subcellularLocation>
        <location evidence="13">Cytoplasm</location>
    </subcellularLocation>
</comment>
<dbReference type="GO" id="GO:0003677">
    <property type="term" value="F:DNA binding"/>
    <property type="evidence" value="ECO:0007669"/>
    <property type="project" value="UniProtKB-KW"/>
</dbReference>
<comment type="subunit">
    <text evidence="13">Homodimer which binds Holliday junction (HJ) DNA. The HJ becomes 2-fold symmetrical on binding to RuvC with unstacked arms; it has a different conformation from HJ DNA in complex with RuvA. In the full resolvosome a probable DNA-RuvA(4)-RuvB(12)-RuvC(2) complex forms which resolves the HJ.</text>
</comment>
<feature type="active site" evidence="13">
    <location>
        <position position="11"/>
    </location>
</feature>
<feature type="binding site" evidence="13">
    <location>
        <position position="143"/>
    </location>
    <ligand>
        <name>Mg(2+)</name>
        <dbReference type="ChEBI" id="CHEBI:18420"/>
        <label>1</label>
    </ligand>
</feature>
<evidence type="ECO:0000256" key="14">
    <source>
        <dbReference type="NCBIfam" id="TIGR00228"/>
    </source>
</evidence>
<dbReference type="NCBIfam" id="TIGR00228">
    <property type="entry name" value="ruvC"/>
    <property type="match status" value="1"/>
</dbReference>
<keyword evidence="9 13" id="KW-0238">DNA-binding</keyword>
<keyword evidence="3 13" id="KW-0540">Nuclease</keyword>
<dbReference type="InterPro" id="IPR002176">
    <property type="entry name" value="X-over_junc_endoDNase_RuvC"/>
</dbReference>
<dbReference type="GO" id="GO:0009432">
    <property type="term" value="P:SOS response"/>
    <property type="evidence" value="ECO:0007669"/>
    <property type="project" value="UniProtKB-ARBA"/>
</dbReference>
<comment type="catalytic activity">
    <reaction evidence="12 13">
        <text>Endonucleolytic cleavage at a junction such as a reciprocal single-stranded crossover between two homologous DNA duplexes (Holliday junction).</text>
        <dbReference type="EC" id="3.1.21.10"/>
    </reaction>
</comment>
<comment type="function">
    <text evidence="13">The RuvA-RuvB-RuvC complex processes Holliday junction (HJ) DNA during genetic recombination and DNA repair. Endonuclease that resolves HJ intermediates. Cleaves cruciform DNA by making single-stranded nicks across the HJ at symmetrical positions within the homologous arms, yielding a 5'-phosphate and a 3'-hydroxyl group; requires a central core of homology in the junction. The consensus cleavage sequence is 5'-(A/T)TT(C/G)-3'. Cleavage occurs on the 3'-side of the TT dinucleotide at the point of strand exchange. HJ branch migration catalyzed by RuvA-RuvB allows RuvC to scan DNA until it finds its consensus sequence, where it cleaves and resolves the cruciform DNA.</text>
</comment>
<dbReference type="InterPro" id="IPR036397">
    <property type="entry name" value="RNaseH_sf"/>
</dbReference>
<dbReference type="GO" id="GO:0005737">
    <property type="term" value="C:cytoplasm"/>
    <property type="evidence" value="ECO:0007669"/>
    <property type="project" value="UniProtKB-SubCell"/>
</dbReference>
<evidence type="ECO:0000256" key="2">
    <source>
        <dbReference type="ARBA" id="ARBA00022490"/>
    </source>
</evidence>
<feature type="binding site" evidence="13">
    <location>
        <position position="11"/>
    </location>
    <ligand>
        <name>Mg(2+)</name>
        <dbReference type="ChEBI" id="CHEBI:18420"/>
        <label>1</label>
    </ligand>
</feature>
<keyword evidence="6 13" id="KW-0227">DNA damage</keyword>
<evidence type="ECO:0000313" key="15">
    <source>
        <dbReference type="EMBL" id="GBF57990.1"/>
    </source>
</evidence>
<evidence type="ECO:0000256" key="11">
    <source>
        <dbReference type="ARBA" id="ARBA00023204"/>
    </source>
</evidence>
<comment type="caution">
    <text evidence="15">The sequence shown here is derived from an EMBL/GenBank/DDBJ whole genome shotgun (WGS) entry which is preliminary data.</text>
</comment>
<dbReference type="AlphaFoldDB" id="A0A2P2EAB7"/>
<evidence type="ECO:0000256" key="6">
    <source>
        <dbReference type="ARBA" id="ARBA00022763"/>
    </source>
</evidence>
<organism evidence="15 16">
    <name type="scientific">Candidatus Phycosocius bacilliformis</name>
    <dbReference type="NCBI Taxonomy" id="1445552"/>
    <lineage>
        <taxon>Bacteria</taxon>
        <taxon>Pseudomonadati</taxon>
        <taxon>Pseudomonadota</taxon>
        <taxon>Alphaproteobacteria</taxon>
        <taxon>Caulobacterales</taxon>
        <taxon>Caulobacterales incertae sedis</taxon>
        <taxon>Candidatus Phycosocius</taxon>
    </lineage>
</organism>
<dbReference type="RefSeq" id="WP_108984910.1">
    <property type="nucleotide sequence ID" value="NZ_BFBR01000004.1"/>
</dbReference>
<dbReference type="PANTHER" id="PTHR30194">
    <property type="entry name" value="CROSSOVER JUNCTION ENDODEOXYRIBONUCLEASE RUVC"/>
    <property type="match status" value="1"/>
</dbReference>
<reference evidence="15 16" key="1">
    <citation type="journal article" date="2018" name="Genome Announc.">
        <title>Draft Genome Sequence of "Candidatus Phycosocius bacilliformis," an Alphaproteobacterial Ectosymbiont of the Hydrocarbon-Producing Green Alga Botryococcus braunii.</title>
        <authorList>
            <person name="Tanabe Y."/>
            <person name="Yamaguchi H."/>
            <person name="Watanabe M.M."/>
        </authorList>
    </citation>
    <scope>NUCLEOTIDE SEQUENCE [LARGE SCALE GENOMIC DNA]</scope>
    <source>
        <strain evidence="15 16">BOTRYCO-2</strain>
    </source>
</reference>
<evidence type="ECO:0000256" key="8">
    <source>
        <dbReference type="ARBA" id="ARBA00022842"/>
    </source>
</evidence>
<dbReference type="Proteomes" id="UP000245086">
    <property type="component" value="Unassembled WGS sequence"/>
</dbReference>
<dbReference type="FunFam" id="3.30.420.10:FF:000002">
    <property type="entry name" value="Crossover junction endodeoxyribonuclease RuvC"/>
    <property type="match status" value="1"/>
</dbReference>
<keyword evidence="11 13" id="KW-0234">DNA repair</keyword>
<evidence type="ECO:0000256" key="1">
    <source>
        <dbReference type="ARBA" id="ARBA00009518"/>
    </source>
</evidence>
<dbReference type="GO" id="GO:0000287">
    <property type="term" value="F:magnesium ion binding"/>
    <property type="evidence" value="ECO:0007669"/>
    <property type="project" value="UniProtKB-UniRule"/>
</dbReference>
<dbReference type="Pfam" id="PF02075">
    <property type="entry name" value="RuvC"/>
    <property type="match status" value="1"/>
</dbReference>
<dbReference type="InterPro" id="IPR020563">
    <property type="entry name" value="X-over_junc_endoDNase_Mg_BS"/>
</dbReference>
<dbReference type="SUPFAM" id="SSF53098">
    <property type="entry name" value="Ribonuclease H-like"/>
    <property type="match status" value="1"/>
</dbReference>